<evidence type="ECO:0000313" key="2">
    <source>
        <dbReference type="EMBL" id="MBY8883175.1"/>
    </source>
</evidence>
<evidence type="ECO:0000313" key="3">
    <source>
        <dbReference type="Proteomes" id="UP000778578"/>
    </source>
</evidence>
<sequence length="96" mass="10725">MTDLAVTEADMQSLSAALVTALVDLGAVRRSLQHMNLEALGAPPLLEEETTYTRTRYDDVTEVGQRLSDRRDEVDHVGPTLRHTDQRLAHNSPRTQ</sequence>
<dbReference type="RefSeq" id="WP_222970149.1">
    <property type="nucleotide sequence ID" value="NZ_JAINZZ010000123.1"/>
</dbReference>
<organism evidence="2 3">
    <name type="scientific">Actinacidiphila acidipaludis</name>
    <dbReference type="NCBI Taxonomy" id="2873382"/>
    <lineage>
        <taxon>Bacteria</taxon>
        <taxon>Bacillati</taxon>
        <taxon>Actinomycetota</taxon>
        <taxon>Actinomycetes</taxon>
        <taxon>Kitasatosporales</taxon>
        <taxon>Streptomycetaceae</taxon>
        <taxon>Actinacidiphila</taxon>
    </lineage>
</organism>
<dbReference type="EMBL" id="JAINZZ010000123">
    <property type="protein sequence ID" value="MBY8883175.1"/>
    <property type="molecule type" value="Genomic_DNA"/>
</dbReference>
<keyword evidence="3" id="KW-1185">Reference proteome</keyword>
<dbReference type="Proteomes" id="UP000778578">
    <property type="component" value="Unassembled WGS sequence"/>
</dbReference>
<gene>
    <name evidence="2" type="ORF">K7862_36895</name>
</gene>
<protein>
    <recommendedName>
        <fullName evidence="4">Flagellar protein FlgN</fullName>
    </recommendedName>
</protein>
<proteinExistence type="predicted"/>
<feature type="compositionally biased region" description="Basic and acidic residues" evidence="1">
    <location>
        <begin position="67"/>
        <end position="88"/>
    </location>
</feature>
<feature type="region of interest" description="Disordered" evidence="1">
    <location>
        <begin position="56"/>
        <end position="96"/>
    </location>
</feature>
<reference evidence="2 3" key="1">
    <citation type="submission" date="2021-08" db="EMBL/GenBank/DDBJ databases">
        <title>WGS of actinomycetes from Thailand.</title>
        <authorList>
            <person name="Thawai C."/>
        </authorList>
    </citation>
    <scope>NUCLEOTIDE SEQUENCE [LARGE SCALE GENOMIC DNA]</scope>
    <source>
        <strain evidence="2 3">PLK6-54</strain>
    </source>
</reference>
<name>A0ABS7QJ26_9ACTN</name>
<evidence type="ECO:0000256" key="1">
    <source>
        <dbReference type="SAM" id="MobiDB-lite"/>
    </source>
</evidence>
<evidence type="ECO:0008006" key="4">
    <source>
        <dbReference type="Google" id="ProtNLM"/>
    </source>
</evidence>
<comment type="caution">
    <text evidence="2">The sequence shown here is derived from an EMBL/GenBank/DDBJ whole genome shotgun (WGS) entry which is preliminary data.</text>
</comment>
<accession>A0ABS7QJ26</accession>